<evidence type="ECO:0000313" key="4">
    <source>
        <dbReference type="EMBL" id="EGN95909.1"/>
    </source>
</evidence>
<dbReference type="eggNOG" id="KOG0055">
    <property type="taxonomic scope" value="Eukaryota"/>
</dbReference>
<keyword evidence="1" id="KW-0547">Nucleotide-binding</keyword>
<dbReference type="PROSITE" id="PS50893">
    <property type="entry name" value="ABC_TRANSPORTER_2"/>
    <property type="match status" value="1"/>
</dbReference>
<dbReference type="SMART" id="SM00382">
    <property type="entry name" value="AAA"/>
    <property type="match status" value="1"/>
</dbReference>
<dbReference type="HOGENOM" id="CLU_000604_1_9_1"/>
<protein>
    <recommendedName>
        <fullName evidence="3">ABC transporter domain-containing protein</fullName>
    </recommendedName>
</protein>
<dbReference type="Gene3D" id="3.40.50.300">
    <property type="entry name" value="P-loop containing nucleotide triphosphate hydrolases"/>
    <property type="match status" value="1"/>
</dbReference>
<dbReference type="InterPro" id="IPR039421">
    <property type="entry name" value="Type_1_exporter"/>
</dbReference>
<evidence type="ECO:0000256" key="1">
    <source>
        <dbReference type="ARBA" id="ARBA00022741"/>
    </source>
</evidence>
<evidence type="ECO:0000313" key="5">
    <source>
        <dbReference type="Proteomes" id="UP000008063"/>
    </source>
</evidence>
<dbReference type="InParanoid" id="F8Q8M1"/>
<dbReference type="GO" id="GO:0016887">
    <property type="term" value="F:ATP hydrolysis activity"/>
    <property type="evidence" value="ECO:0007669"/>
    <property type="project" value="InterPro"/>
</dbReference>
<keyword evidence="5" id="KW-1185">Reference proteome</keyword>
<evidence type="ECO:0000259" key="3">
    <source>
        <dbReference type="PROSITE" id="PS50893"/>
    </source>
</evidence>
<sequence length="314" mass="34465">MASFLIRVRRRIIAGRACHCAFGEHFSYVISSVTHASLSHSNLSFAYPGSKSDRTAVIDASFSIPSGSLAVIVGGNGSGKSTLIKLLNRLYVPSSGEILVDGKPIEQYNVALLRRATANLTQDHNLFPLSIRENIGLGNPSLLNDLDKIIESAKLGGAHDFITNFADGYDTVLRPVQTAYLSFAANASDELLAQYKAMEKQAELSGGERQRLVASRTFMRLTSDDIKFVTVDEPSSALDPQGEFELFERLRQARKGRTMVFVTHRFGHLTKHADLIICMKDGAIVQTGKHDELMEMGGEYSRLYNIQAGAFMTS</sequence>
<evidence type="ECO:0000256" key="2">
    <source>
        <dbReference type="ARBA" id="ARBA00022840"/>
    </source>
</evidence>
<feature type="domain" description="ABC transporter" evidence="3">
    <location>
        <begin position="38"/>
        <end position="306"/>
    </location>
</feature>
<dbReference type="OrthoDB" id="6500128at2759"/>
<dbReference type="GO" id="GO:0005524">
    <property type="term" value="F:ATP binding"/>
    <property type="evidence" value="ECO:0007669"/>
    <property type="project" value="UniProtKB-KW"/>
</dbReference>
<dbReference type="PANTHER" id="PTHR43394:SF1">
    <property type="entry name" value="ATP-BINDING CASSETTE SUB-FAMILY B MEMBER 10, MITOCHONDRIAL"/>
    <property type="match status" value="1"/>
</dbReference>
<name>F8Q8M1_SERL3</name>
<dbReference type="InterPro" id="IPR003439">
    <property type="entry name" value="ABC_transporter-like_ATP-bd"/>
</dbReference>
<dbReference type="AlphaFoldDB" id="F8Q8M1"/>
<gene>
    <name evidence="4" type="ORF">SERLA73DRAFT_60139</name>
</gene>
<dbReference type="EMBL" id="GL945485">
    <property type="protein sequence ID" value="EGN95909.1"/>
    <property type="molecule type" value="Genomic_DNA"/>
</dbReference>
<organism evidence="5">
    <name type="scientific">Serpula lacrymans var. lacrymans (strain S7.3)</name>
    <name type="common">Dry rot fungus</name>
    <dbReference type="NCBI Taxonomy" id="936435"/>
    <lineage>
        <taxon>Eukaryota</taxon>
        <taxon>Fungi</taxon>
        <taxon>Dikarya</taxon>
        <taxon>Basidiomycota</taxon>
        <taxon>Agaricomycotina</taxon>
        <taxon>Agaricomycetes</taxon>
        <taxon>Agaricomycetidae</taxon>
        <taxon>Boletales</taxon>
        <taxon>Coniophorineae</taxon>
        <taxon>Serpulaceae</taxon>
        <taxon>Serpula</taxon>
    </lineage>
</organism>
<dbReference type="PANTHER" id="PTHR43394">
    <property type="entry name" value="ATP-DEPENDENT PERMEASE MDL1, MITOCHONDRIAL"/>
    <property type="match status" value="1"/>
</dbReference>
<accession>F8Q8M1</accession>
<dbReference type="InterPro" id="IPR027417">
    <property type="entry name" value="P-loop_NTPase"/>
</dbReference>
<dbReference type="Pfam" id="PF00005">
    <property type="entry name" value="ABC_tran"/>
    <property type="match status" value="1"/>
</dbReference>
<dbReference type="InterPro" id="IPR003593">
    <property type="entry name" value="AAA+_ATPase"/>
</dbReference>
<dbReference type="OMA" id="IAGRACH"/>
<proteinExistence type="predicted"/>
<dbReference type="SUPFAM" id="SSF52540">
    <property type="entry name" value="P-loop containing nucleoside triphosphate hydrolases"/>
    <property type="match status" value="1"/>
</dbReference>
<dbReference type="GO" id="GO:0015421">
    <property type="term" value="F:ABC-type oligopeptide transporter activity"/>
    <property type="evidence" value="ECO:0007669"/>
    <property type="project" value="TreeGrafter"/>
</dbReference>
<dbReference type="STRING" id="936435.F8Q8M1"/>
<keyword evidence="2" id="KW-0067">ATP-binding</keyword>
<dbReference type="Proteomes" id="UP000008063">
    <property type="component" value="Unassembled WGS sequence"/>
</dbReference>
<reference evidence="5" key="1">
    <citation type="journal article" date="2011" name="Science">
        <title>The plant cell wall-decomposing machinery underlies the functional diversity of forest fungi.</title>
        <authorList>
            <person name="Eastwood D.C."/>
            <person name="Floudas D."/>
            <person name="Binder M."/>
            <person name="Majcherczyk A."/>
            <person name="Schneider P."/>
            <person name="Aerts A."/>
            <person name="Asiegbu F.O."/>
            <person name="Baker S.E."/>
            <person name="Barry K."/>
            <person name="Bendiksby M."/>
            <person name="Blumentritt M."/>
            <person name="Coutinho P.M."/>
            <person name="Cullen D."/>
            <person name="de Vries R.P."/>
            <person name="Gathman A."/>
            <person name="Goodell B."/>
            <person name="Henrissat B."/>
            <person name="Ihrmark K."/>
            <person name="Kauserud H."/>
            <person name="Kohler A."/>
            <person name="LaButti K."/>
            <person name="Lapidus A."/>
            <person name="Lavin J.L."/>
            <person name="Lee Y.-H."/>
            <person name="Lindquist E."/>
            <person name="Lilly W."/>
            <person name="Lucas S."/>
            <person name="Morin E."/>
            <person name="Murat C."/>
            <person name="Oguiza J.A."/>
            <person name="Park J."/>
            <person name="Pisabarro A.G."/>
            <person name="Riley R."/>
            <person name="Rosling A."/>
            <person name="Salamov A."/>
            <person name="Schmidt O."/>
            <person name="Schmutz J."/>
            <person name="Skrede I."/>
            <person name="Stenlid J."/>
            <person name="Wiebenga A."/>
            <person name="Xie X."/>
            <person name="Kuees U."/>
            <person name="Hibbett D.S."/>
            <person name="Hoffmeister D."/>
            <person name="Hoegberg N."/>
            <person name="Martin F."/>
            <person name="Grigoriev I.V."/>
            <person name="Watkinson S.C."/>
        </authorList>
    </citation>
    <scope>NUCLEOTIDE SEQUENCE [LARGE SCALE GENOMIC DNA]</scope>
    <source>
        <strain evidence="5">strain S7.3</strain>
    </source>
</reference>